<evidence type="ECO:0000313" key="3">
    <source>
        <dbReference type="Proteomes" id="UP001345963"/>
    </source>
</evidence>
<comment type="caution">
    <text evidence="2">The sequence shown here is derived from an EMBL/GenBank/DDBJ whole genome shotgun (WGS) entry which is preliminary data.</text>
</comment>
<name>A0ABU7A0D5_9TELE</name>
<feature type="region of interest" description="Disordered" evidence="1">
    <location>
        <begin position="69"/>
        <end position="109"/>
    </location>
</feature>
<reference evidence="2 3" key="1">
    <citation type="submission" date="2021-07" db="EMBL/GenBank/DDBJ databases">
        <authorList>
            <person name="Palmer J.M."/>
        </authorList>
    </citation>
    <scope>NUCLEOTIDE SEQUENCE [LARGE SCALE GENOMIC DNA]</scope>
    <source>
        <strain evidence="2 3">AT_MEX2019</strain>
        <tissue evidence="2">Muscle</tissue>
    </source>
</reference>
<sequence>MLPYQLQALTVDPSTLFTSTLKSRSRKMPSLSSALSVMTSKSHQRTARNKLLEIQKQAEDFVNDRGKWNEEERHVGRKKMRYRSGSLTFEPQADPDGPSEPTCSDTEVS</sequence>
<evidence type="ECO:0000313" key="2">
    <source>
        <dbReference type="EMBL" id="MED6231397.1"/>
    </source>
</evidence>
<dbReference type="EMBL" id="JAHUTI010000005">
    <property type="protein sequence ID" value="MED6231397.1"/>
    <property type="molecule type" value="Genomic_DNA"/>
</dbReference>
<feature type="compositionally biased region" description="Polar residues" evidence="1">
    <location>
        <begin position="30"/>
        <end position="41"/>
    </location>
</feature>
<feature type="region of interest" description="Disordered" evidence="1">
    <location>
        <begin position="25"/>
        <end position="47"/>
    </location>
</feature>
<evidence type="ECO:0000256" key="1">
    <source>
        <dbReference type="SAM" id="MobiDB-lite"/>
    </source>
</evidence>
<feature type="non-terminal residue" evidence="2">
    <location>
        <position position="109"/>
    </location>
</feature>
<organism evidence="2 3">
    <name type="scientific">Ataeniobius toweri</name>
    <dbReference type="NCBI Taxonomy" id="208326"/>
    <lineage>
        <taxon>Eukaryota</taxon>
        <taxon>Metazoa</taxon>
        <taxon>Chordata</taxon>
        <taxon>Craniata</taxon>
        <taxon>Vertebrata</taxon>
        <taxon>Euteleostomi</taxon>
        <taxon>Actinopterygii</taxon>
        <taxon>Neopterygii</taxon>
        <taxon>Teleostei</taxon>
        <taxon>Neoteleostei</taxon>
        <taxon>Acanthomorphata</taxon>
        <taxon>Ovalentaria</taxon>
        <taxon>Atherinomorphae</taxon>
        <taxon>Cyprinodontiformes</taxon>
        <taxon>Goodeidae</taxon>
        <taxon>Ataeniobius</taxon>
    </lineage>
</organism>
<accession>A0ABU7A0D5</accession>
<proteinExistence type="predicted"/>
<protein>
    <submittedName>
        <fullName evidence="2">Uncharacterized protein</fullName>
    </submittedName>
</protein>
<dbReference type="Proteomes" id="UP001345963">
    <property type="component" value="Unassembled WGS sequence"/>
</dbReference>
<gene>
    <name evidence="2" type="ORF">ATANTOWER_019555</name>
</gene>
<keyword evidence="3" id="KW-1185">Reference proteome</keyword>